<feature type="domain" description="Lactate racemase C-terminal" evidence="2">
    <location>
        <begin position="273"/>
        <end position="415"/>
    </location>
</feature>
<reference evidence="3 4" key="1">
    <citation type="submission" date="2019-06" db="EMBL/GenBank/DDBJ databases">
        <title>Genome sequence of Litorilinea aerophila BAA-2444.</title>
        <authorList>
            <person name="Maclea K.S."/>
            <person name="Maurais E.G."/>
            <person name="Iannazzi L.C."/>
        </authorList>
    </citation>
    <scope>NUCLEOTIDE SEQUENCE [LARGE SCALE GENOMIC DNA]</scope>
    <source>
        <strain evidence="3 4">ATCC BAA-2444</strain>
    </source>
</reference>
<dbReference type="InterPro" id="IPR048520">
    <property type="entry name" value="LarA_C"/>
</dbReference>
<dbReference type="Gene3D" id="3.40.50.11440">
    <property type="match status" value="1"/>
</dbReference>
<dbReference type="Pfam" id="PF09861">
    <property type="entry name" value="Lar_N"/>
    <property type="match status" value="1"/>
</dbReference>
<dbReference type="InterPro" id="IPR043166">
    <property type="entry name" value="LarA-like_C"/>
</dbReference>
<dbReference type="NCBIfam" id="NF033504">
    <property type="entry name" value="Ni_dep_LarA"/>
    <property type="match status" value="1"/>
</dbReference>
<dbReference type="InterPro" id="IPR048068">
    <property type="entry name" value="LarA-like"/>
</dbReference>
<dbReference type="Pfam" id="PF21113">
    <property type="entry name" value="LarA_C"/>
    <property type="match status" value="1"/>
</dbReference>
<dbReference type="RefSeq" id="WP_141609182.1">
    <property type="nucleotide sequence ID" value="NZ_VIGC02000006.1"/>
</dbReference>
<protein>
    <submittedName>
        <fullName evidence="3">Nickel-dependent lactate racemase</fullName>
    </submittedName>
</protein>
<dbReference type="InterPro" id="IPR018657">
    <property type="entry name" value="LarA-like_N"/>
</dbReference>
<dbReference type="OrthoDB" id="9770545at2"/>
<sequence length="427" mass="46017">MRVELAYGRHGLEVELPEQTHVLTSRPVPGLPDERAALRQALRAPIASEPLAARVKPGDKVLVVHSDITRATPNDRILPVLLAELEAAGVARQDITLLNALGTHRPQTEAELRGMLGDAIVDNYRCLQHDAYDDANLVPLGTTSFGHPVRVNRLLVESDLAILTGFIEPHFFAGFSGGPKGVLPALAGAESVLSNHGRAMIAHPKATWGVTEGNPIWEEMREVALMVQPTFLLNVTLNAQKQITGVFAGDLLAAHRAGCEFVRQHAMVPVDEPYDIVITTNSGYPLDQNLYQCVKGMSAARQIVRPGGVIILAGACQDGLPDHGRYAQLLAEGGSPQGVLDLIARPGFAAQDQWQVQIQAQIQLHADVRVYSDGLSDAQIEQALFTPCRNISATVTCLLEQMGPDARICVLPEGPQTIAYVRNGVGE</sequence>
<comment type="caution">
    <text evidence="3">The sequence shown here is derived from an EMBL/GenBank/DDBJ whole genome shotgun (WGS) entry which is preliminary data.</text>
</comment>
<keyword evidence="4" id="KW-1185">Reference proteome</keyword>
<organism evidence="3 4">
    <name type="scientific">Litorilinea aerophila</name>
    <dbReference type="NCBI Taxonomy" id="1204385"/>
    <lineage>
        <taxon>Bacteria</taxon>
        <taxon>Bacillati</taxon>
        <taxon>Chloroflexota</taxon>
        <taxon>Caldilineae</taxon>
        <taxon>Caldilineales</taxon>
        <taxon>Caldilineaceae</taxon>
        <taxon>Litorilinea</taxon>
    </lineage>
</organism>
<dbReference type="SUPFAM" id="SSF53335">
    <property type="entry name" value="S-adenosyl-L-methionine-dependent methyltransferases"/>
    <property type="match status" value="1"/>
</dbReference>
<dbReference type="InParanoid" id="A0A540VJ71"/>
<dbReference type="InterPro" id="IPR029063">
    <property type="entry name" value="SAM-dependent_MTases_sf"/>
</dbReference>
<feature type="domain" description="LarA-like N-terminal" evidence="1">
    <location>
        <begin position="7"/>
        <end position="209"/>
    </location>
</feature>
<evidence type="ECO:0000313" key="3">
    <source>
        <dbReference type="EMBL" id="TQE96810.1"/>
    </source>
</evidence>
<dbReference type="PANTHER" id="PTHR33171:SF17">
    <property type="entry name" value="LARA-LIKE N-TERMINAL DOMAIN-CONTAINING PROTEIN"/>
    <property type="match status" value="1"/>
</dbReference>
<name>A0A540VJ71_9CHLR</name>
<gene>
    <name evidence="3" type="primary">larA</name>
    <name evidence="3" type="ORF">FKZ61_06005</name>
</gene>
<evidence type="ECO:0000313" key="4">
    <source>
        <dbReference type="Proteomes" id="UP000317371"/>
    </source>
</evidence>
<dbReference type="Proteomes" id="UP000317371">
    <property type="component" value="Unassembled WGS sequence"/>
</dbReference>
<dbReference type="AlphaFoldDB" id="A0A540VJ71"/>
<dbReference type="GO" id="GO:0050043">
    <property type="term" value="F:lactate racemase activity"/>
    <property type="evidence" value="ECO:0007669"/>
    <property type="project" value="InterPro"/>
</dbReference>
<dbReference type="PANTHER" id="PTHR33171">
    <property type="entry name" value="LAR_N DOMAIN-CONTAINING PROTEIN"/>
    <property type="match status" value="1"/>
</dbReference>
<evidence type="ECO:0000259" key="2">
    <source>
        <dbReference type="Pfam" id="PF21113"/>
    </source>
</evidence>
<proteinExistence type="predicted"/>
<dbReference type="EMBL" id="VIGC01000006">
    <property type="protein sequence ID" value="TQE96810.1"/>
    <property type="molecule type" value="Genomic_DNA"/>
</dbReference>
<dbReference type="InterPro" id="IPR047926">
    <property type="entry name" value="Ni_dep_LarA"/>
</dbReference>
<dbReference type="Gene3D" id="3.90.226.30">
    <property type="match status" value="1"/>
</dbReference>
<accession>A0A540VJ71</accession>
<evidence type="ECO:0000259" key="1">
    <source>
        <dbReference type="Pfam" id="PF09861"/>
    </source>
</evidence>